<evidence type="ECO:0000313" key="6">
    <source>
        <dbReference type="EMBL" id="RJS48023.1"/>
    </source>
</evidence>
<keyword evidence="1" id="KW-0521">NADP</keyword>
<evidence type="ECO:0000256" key="1">
    <source>
        <dbReference type="ARBA" id="ARBA00022857"/>
    </source>
</evidence>
<feature type="compositionally biased region" description="Polar residues" evidence="3">
    <location>
        <begin position="320"/>
        <end position="337"/>
    </location>
</feature>
<dbReference type="InterPro" id="IPR020843">
    <property type="entry name" value="ER"/>
</dbReference>
<dbReference type="OrthoDB" id="5195079at2"/>
<dbReference type="InterPro" id="IPR036291">
    <property type="entry name" value="NAD(P)-bd_dom_sf"/>
</dbReference>
<protein>
    <submittedName>
        <fullName evidence="6">Oxidoreductase</fullName>
    </submittedName>
</protein>
<evidence type="ECO:0000313" key="7">
    <source>
        <dbReference type="Proteomes" id="UP000276542"/>
    </source>
</evidence>
<dbReference type="InterPro" id="IPR011032">
    <property type="entry name" value="GroES-like_sf"/>
</dbReference>
<dbReference type="SUPFAM" id="SSF50129">
    <property type="entry name" value="GroES-like"/>
    <property type="match status" value="1"/>
</dbReference>
<reference evidence="6" key="1">
    <citation type="submission" date="2018-09" db="EMBL/GenBank/DDBJ databases">
        <authorList>
            <person name="Parvin R."/>
            <person name="Begum J.A."/>
            <person name="Chowdhury E.H."/>
            <person name="Islam M.R."/>
            <person name="Harder T."/>
        </authorList>
    </citation>
    <scope>NUCLEOTIDE SEQUENCE</scope>
    <source>
        <strain evidence="6">K1W22B-1</strain>
    </source>
</reference>
<keyword evidence="2" id="KW-0560">Oxidoreductase</keyword>
<dbReference type="Pfam" id="PF13602">
    <property type="entry name" value="ADH_zinc_N_2"/>
    <property type="match status" value="1"/>
</dbReference>
<dbReference type="Gene3D" id="3.40.50.720">
    <property type="entry name" value="NAD(P)-binding Rossmann-like Domain"/>
    <property type="match status" value="1"/>
</dbReference>
<comment type="caution">
    <text evidence="6">The sequence shown here is derived from an EMBL/GenBank/DDBJ whole genome shotgun (WGS) entry which is preliminary data.</text>
</comment>
<dbReference type="SMART" id="SM00829">
    <property type="entry name" value="PKS_ER"/>
    <property type="match status" value="1"/>
</dbReference>
<dbReference type="InterPro" id="IPR013154">
    <property type="entry name" value="ADH-like_N"/>
</dbReference>
<feature type="region of interest" description="Disordered" evidence="3">
    <location>
        <begin position="315"/>
        <end position="337"/>
    </location>
</feature>
<proteinExistence type="predicted"/>
<evidence type="ECO:0000313" key="5">
    <source>
        <dbReference type="EMBL" id="RJS47961.1"/>
    </source>
</evidence>
<dbReference type="GO" id="GO:0070402">
    <property type="term" value="F:NADPH binding"/>
    <property type="evidence" value="ECO:0007669"/>
    <property type="project" value="TreeGrafter"/>
</dbReference>
<dbReference type="EMBL" id="QYRP01000002">
    <property type="protein sequence ID" value="RJS47961.1"/>
    <property type="molecule type" value="Genomic_DNA"/>
</dbReference>
<dbReference type="EMBL" id="QYRP01000001">
    <property type="protein sequence ID" value="RJS48023.1"/>
    <property type="molecule type" value="Genomic_DNA"/>
</dbReference>
<dbReference type="GO" id="GO:0016651">
    <property type="term" value="F:oxidoreductase activity, acting on NAD(P)H"/>
    <property type="evidence" value="ECO:0007669"/>
    <property type="project" value="TreeGrafter"/>
</dbReference>
<dbReference type="Gene3D" id="3.90.180.10">
    <property type="entry name" value="Medium-chain alcohol dehydrogenases, catalytic domain"/>
    <property type="match status" value="1"/>
</dbReference>
<organism evidence="6 7">
    <name type="scientific">Nocardioides cavernaquae</name>
    <dbReference type="NCBI Taxonomy" id="2321396"/>
    <lineage>
        <taxon>Bacteria</taxon>
        <taxon>Bacillati</taxon>
        <taxon>Actinomycetota</taxon>
        <taxon>Actinomycetes</taxon>
        <taxon>Propionibacteriales</taxon>
        <taxon>Nocardioidaceae</taxon>
        <taxon>Nocardioides</taxon>
    </lineage>
</organism>
<gene>
    <name evidence="6" type="ORF">D4739_00040</name>
    <name evidence="5" type="ORF">D4739_13950</name>
</gene>
<dbReference type="Pfam" id="PF08240">
    <property type="entry name" value="ADH_N"/>
    <property type="match status" value="1"/>
</dbReference>
<keyword evidence="7" id="KW-1185">Reference proteome</keyword>
<dbReference type="PANTHER" id="PTHR48106">
    <property type="entry name" value="QUINONE OXIDOREDUCTASE PIG3-RELATED"/>
    <property type="match status" value="1"/>
</dbReference>
<accession>A0A3A5HBM5</accession>
<evidence type="ECO:0000256" key="2">
    <source>
        <dbReference type="ARBA" id="ARBA00023002"/>
    </source>
</evidence>
<dbReference type="AlphaFoldDB" id="A0A3A5HBM5"/>
<dbReference type="CDD" id="cd08244">
    <property type="entry name" value="MDR_enoyl_red"/>
    <property type="match status" value="1"/>
</dbReference>
<evidence type="ECO:0000256" key="3">
    <source>
        <dbReference type="SAM" id="MobiDB-lite"/>
    </source>
</evidence>
<feature type="domain" description="Enoyl reductase (ER)" evidence="4">
    <location>
        <begin position="10"/>
        <end position="317"/>
    </location>
</feature>
<dbReference type="Proteomes" id="UP000276542">
    <property type="component" value="Unassembled WGS sequence"/>
</dbReference>
<sequence>MRAIQLHAFGDPDRLVLDDLPDLSPGPDQVRIAVESSGVHLLDTSLRRGETGPLPLPELPTVPGREVAGTVDAVGDAVDPEWLGRRVVAHLGPVPGGYAQQAVTSLANLIPVPAGLTLDEAVGLVGTGRTAEGILEQAGLSAEDTVLIPAAAGGLGWLLTQAALTAGATVIAAAGGPEKVRRLRELGAQAVDYHEPDWAAAIGRAATVVLDGVGGAIGRRAMHQLAPGGRMLMFGYSSGTPTEVTTADLIALNISAGWNLGPRMFARPGGIRGLAEQALARGARGEWRPLISAYPLEEAARAHRDLEERRTVGKVVLRSSPGQSSPSVENATTPRRI</sequence>
<dbReference type="SUPFAM" id="SSF51735">
    <property type="entry name" value="NAD(P)-binding Rossmann-fold domains"/>
    <property type="match status" value="1"/>
</dbReference>
<name>A0A3A5HBM5_9ACTN</name>
<evidence type="ECO:0000259" key="4">
    <source>
        <dbReference type="SMART" id="SM00829"/>
    </source>
</evidence>
<dbReference type="RefSeq" id="WP_120058509.1">
    <property type="nucleotide sequence ID" value="NZ_QYRP01000001.1"/>
</dbReference>
<reference evidence="7" key="2">
    <citation type="submission" date="2018-09" db="EMBL/GenBank/DDBJ databases">
        <authorList>
            <person name="Zhu H."/>
        </authorList>
    </citation>
    <scope>NUCLEOTIDE SEQUENCE [LARGE SCALE GENOMIC DNA]</scope>
    <source>
        <strain evidence="7">K1W22B-1</strain>
    </source>
</reference>